<protein>
    <recommendedName>
        <fullName evidence="4">DUF4760 domain-containing protein</fullName>
    </recommendedName>
</protein>
<gene>
    <name evidence="2" type="ORF">EQY75_05110</name>
</gene>
<name>A0A411E932_9FLAO</name>
<organism evidence="2 3">
    <name type="scientific">Muriicola soli</name>
    <dbReference type="NCBI Taxonomy" id="2507538"/>
    <lineage>
        <taxon>Bacteria</taxon>
        <taxon>Pseudomonadati</taxon>
        <taxon>Bacteroidota</taxon>
        <taxon>Flavobacteriia</taxon>
        <taxon>Flavobacteriales</taxon>
        <taxon>Flavobacteriaceae</taxon>
        <taxon>Muriicola</taxon>
    </lineage>
</organism>
<keyword evidence="1" id="KW-0812">Transmembrane</keyword>
<dbReference type="OrthoDB" id="1436276at2"/>
<evidence type="ECO:0000256" key="1">
    <source>
        <dbReference type="SAM" id="Phobius"/>
    </source>
</evidence>
<evidence type="ECO:0000313" key="2">
    <source>
        <dbReference type="EMBL" id="QBA63970.1"/>
    </source>
</evidence>
<keyword evidence="1" id="KW-0472">Membrane</keyword>
<reference evidence="2 3" key="1">
    <citation type="submission" date="2019-01" db="EMBL/GenBank/DDBJ databases">
        <title>Muriicola soli sp. nov., isolated from soil.</title>
        <authorList>
            <person name="Kang H.J."/>
            <person name="Kim S.B."/>
        </authorList>
    </citation>
    <scope>NUCLEOTIDE SEQUENCE [LARGE SCALE GENOMIC DNA]</scope>
    <source>
        <strain evidence="2 3">MMS17-SY002</strain>
    </source>
</reference>
<keyword evidence="1" id="KW-1133">Transmembrane helix</keyword>
<proteinExistence type="predicted"/>
<dbReference type="EMBL" id="CP035544">
    <property type="protein sequence ID" value="QBA63970.1"/>
    <property type="molecule type" value="Genomic_DNA"/>
</dbReference>
<sequence>MKYSLKKIAIITEIIGGIAIIVSLIFVGFQFRENTIATKSATANSANGMTVDWYTATGNSAQSSQLMWDYLKDPKSIKSTGEIYQATILIHGLILSFQNSYYLTNQGTLDQNVQESLTAAIRAVKEQPGWQEYWQNRKSLFFVEFRDYVDLIMNSESEVSEGIYENLKKEETEANISD</sequence>
<keyword evidence="3" id="KW-1185">Reference proteome</keyword>
<dbReference type="Proteomes" id="UP000290889">
    <property type="component" value="Chromosome"/>
</dbReference>
<accession>A0A411E932</accession>
<dbReference type="AlphaFoldDB" id="A0A411E932"/>
<dbReference type="KEGG" id="mur:EQY75_05110"/>
<dbReference type="RefSeq" id="WP_129603456.1">
    <property type="nucleotide sequence ID" value="NZ_CP035544.1"/>
</dbReference>
<feature type="transmembrane region" description="Helical" evidence="1">
    <location>
        <begin position="7"/>
        <end position="29"/>
    </location>
</feature>
<evidence type="ECO:0000313" key="3">
    <source>
        <dbReference type="Proteomes" id="UP000290889"/>
    </source>
</evidence>
<evidence type="ECO:0008006" key="4">
    <source>
        <dbReference type="Google" id="ProtNLM"/>
    </source>
</evidence>